<proteinExistence type="predicted"/>
<protein>
    <submittedName>
        <fullName evidence="1">Uncharacterized protein</fullName>
    </submittedName>
</protein>
<organism evidence="1 2">
    <name type="scientific">Ranitomeya imitator</name>
    <name type="common">mimic poison frog</name>
    <dbReference type="NCBI Taxonomy" id="111125"/>
    <lineage>
        <taxon>Eukaryota</taxon>
        <taxon>Metazoa</taxon>
        <taxon>Chordata</taxon>
        <taxon>Craniata</taxon>
        <taxon>Vertebrata</taxon>
        <taxon>Euteleostomi</taxon>
        <taxon>Amphibia</taxon>
        <taxon>Batrachia</taxon>
        <taxon>Anura</taxon>
        <taxon>Neobatrachia</taxon>
        <taxon>Hyloidea</taxon>
        <taxon>Dendrobatidae</taxon>
        <taxon>Dendrobatinae</taxon>
        <taxon>Ranitomeya</taxon>
    </lineage>
</organism>
<gene>
    <name evidence="1" type="ORF">RIMI_LOCUS1345982</name>
</gene>
<evidence type="ECO:0000313" key="1">
    <source>
        <dbReference type="EMBL" id="CAJ0920703.1"/>
    </source>
</evidence>
<sequence length="61" mass="6845">MDALKIGFDYKAQIEKHSSQQDHSKGFGGRFGVQSDRVDKSAVGFEYKEQLQKHASQQGNT</sequence>
<comment type="caution">
    <text evidence="1">The sequence shown here is derived from an EMBL/GenBank/DDBJ whole genome shotgun (WGS) entry which is preliminary data.</text>
</comment>
<dbReference type="PROSITE" id="PS51090">
    <property type="entry name" value="CORTACTIN"/>
    <property type="match status" value="2"/>
</dbReference>
<evidence type="ECO:0000313" key="2">
    <source>
        <dbReference type="Proteomes" id="UP001176940"/>
    </source>
</evidence>
<keyword evidence="2" id="KW-1185">Reference proteome</keyword>
<dbReference type="Pfam" id="PF02218">
    <property type="entry name" value="HS1_rep"/>
    <property type="match status" value="2"/>
</dbReference>
<dbReference type="Proteomes" id="UP001176940">
    <property type="component" value="Unassembled WGS sequence"/>
</dbReference>
<dbReference type="InterPro" id="IPR003134">
    <property type="entry name" value="Hs1_Cortactin"/>
</dbReference>
<reference evidence="1" key="1">
    <citation type="submission" date="2023-07" db="EMBL/GenBank/DDBJ databases">
        <authorList>
            <person name="Stuckert A."/>
        </authorList>
    </citation>
    <scope>NUCLEOTIDE SEQUENCE</scope>
</reference>
<name>A0ABN9KVW7_9NEOB</name>
<dbReference type="EMBL" id="CAUEEQ010001736">
    <property type="protein sequence ID" value="CAJ0920703.1"/>
    <property type="molecule type" value="Genomic_DNA"/>
</dbReference>
<accession>A0ABN9KVW7</accession>